<dbReference type="SMART" id="SM00458">
    <property type="entry name" value="RICIN"/>
    <property type="match status" value="1"/>
</dbReference>
<dbReference type="Gene3D" id="2.80.10.50">
    <property type="match status" value="1"/>
</dbReference>
<reference evidence="2 3" key="1">
    <citation type="submission" date="2017-03" db="EMBL/GenBank/DDBJ databases">
        <title>Widespread Adenine N6-methylation of Active Genes in Fungi.</title>
        <authorList>
            <consortium name="DOE Joint Genome Institute"/>
            <person name="Mondo S.J."/>
            <person name="Dannebaum R.O."/>
            <person name="Kuo R.C."/>
            <person name="Louie K.B."/>
            <person name="Bewick A.J."/>
            <person name="Labutti K."/>
            <person name="Haridas S."/>
            <person name="Kuo A."/>
            <person name="Salamov A."/>
            <person name="Ahrendt S.R."/>
            <person name="Lau R."/>
            <person name="Bowen B.P."/>
            <person name="Lipzen A."/>
            <person name="Sullivan W."/>
            <person name="Andreopoulos W.B."/>
            <person name="Clum A."/>
            <person name="Lindquist E."/>
            <person name="Daum C."/>
            <person name="Northen T.R."/>
            <person name="Ramamoorthy G."/>
            <person name="Schmitz R.J."/>
            <person name="Gryganskyi A."/>
            <person name="Culley D."/>
            <person name="Magnuson J."/>
            <person name="James T.Y."/>
            <person name="O'Malley M.A."/>
            <person name="Stajich J.E."/>
            <person name="Spatafora J.W."/>
            <person name="Visel A."/>
            <person name="Grigoriev I.V."/>
        </authorList>
    </citation>
    <scope>NUCLEOTIDE SEQUENCE [LARGE SCALE GENOMIC DNA]</scope>
    <source>
        <strain evidence="2 3">NRRL Y-17943</strain>
    </source>
</reference>
<evidence type="ECO:0000313" key="3">
    <source>
        <dbReference type="Proteomes" id="UP000193218"/>
    </source>
</evidence>
<dbReference type="SUPFAM" id="SSF50370">
    <property type="entry name" value="Ricin B-like lectins"/>
    <property type="match status" value="1"/>
</dbReference>
<dbReference type="GeneID" id="33556723"/>
<evidence type="ECO:0000259" key="1">
    <source>
        <dbReference type="SMART" id="SM00458"/>
    </source>
</evidence>
<dbReference type="CDD" id="cd00161">
    <property type="entry name" value="beta-trefoil_Ricin-like"/>
    <property type="match status" value="1"/>
</dbReference>
<keyword evidence="2" id="KW-0430">Lectin</keyword>
<gene>
    <name evidence="2" type="ORF">BD324DRAFT_617364</name>
</gene>
<dbReference type="STRING" id="4999.A0A1Y1UQJ0"/>
<evidence type="ECO:0000313" key="2">
    <source>
        <dbReference type="EMBL" id="ORX40330.1"/>
    </source>
</evidence>
<dbReference type="InterPro" id="IPR035992">
    <property type="entry name" value="Ricin_B-like_lectins"/>
</dbReference>
<dbReference type="AlphaFoldDB" id="A0A1Y1UQJ0"/>
<dbReference type="EMBL" id="NBSH01000002">
    <property type="protein sequence ID" value="ORX40330.1"/>
    <property type="molecule type" value="Genomic_DNA"/>
</dbReference>
<dbReference type="PROSITE" id="PS50231">
    <property type="entry name" value="RICIN_B_LECTIN"/>
    <property type="match status" value="1"/>
</dbReference>
<dbReference type="Proteomes" id="UP000193218">
    <property type="component" value="Unassembled WGS sequence"/>
</dbReference>
<dbReference type="Pfam" id="PF00652">
    <property type="entry name" value="Ricin_B_lectin"/>
    <property type="match status" value="1"/>
</dbReference>
<proteinExistence type="predicted"/>
<dbReference type="InterPro" id="IPR000772">
    <property type="entry name" value="Ricin_B_lectin"/>
</dbReference>
<keyword evidence="3" id="KW-1185">Reference proteome</keyword>
<organism evidence="2 3">
    <name type="scientific">Kockovaella imperatae</name>
    <dbReference type="NCBI Taxonomy" id="4999"/>
    <lineage>
        <taxon>Eukaryota</taxon>
        <taxon>Fungi</taxon>
        <taxon>Dikarya</taxon>
        <taxon>Basidiomycota</taxon>
        <taxon>Agaricomycotina</taxon>
        <taxon>Tremellomycetes</taxon>
        <taxon>Tremellales</taxon>
        <taxon>Cuniculitremaceae</taxon>
        <taxon>Kockovaella</taxon>
    </lineage>
</organism>
<dbReference type="InParanoid" id="A0A1Y1UQJ0"/>
<comment type="caution">
    <text evidence="2">The sequence shown here is derived from an EMBL/GenBank/DDBJ whole genome shotgun (WGS) entry which is preliminary data.</text>
</comment>
<feature type="domain" description="Ricin B lectin" evidence="1">
    <location>
        <begin position="14"/>
        <end position="146"/>
    </location>
</feature>
<protein>
    <submittedName>
        <fullName evidence="2">Ricin B lectin domain-containing protein</fullName>
    </submittedName>
</protein>
<accession>A0A1Y1UQJ0</accession>
<dbReference type="OrthoDB" id="2593293at2759"/>
<sequence length="149" mass="15998">MAPSSTASAAPTEKGYVINWLNGNDLSQCLTVTNGQYYNGSPVGLAPCGSVNEGQRWVYHPSGVTSVRAAGQNYCLDFGDGGGYDGVPMKLWQCYPGLFQQTLYYTGTNHIAVYNGNQCLDVEAGTSNVQGWQCSGDDVHQLWQNGFPA</sequence>
<dbReference type="GO" id="GO:0030246">
    <property type="term" value="F:carbohydrate binding"/>
    <property type="evidence" value="ECO:0007669"/>
    <property type="project" value="UniProtKB-KW"/>
</dbReference>
<name>A0A1Y1UQJ0_9TREE</name>
<dbReference type="RefSeq" id="XP_021874115.1">
    <property type="nucleotide sequence ID" value="XM_022014915.1"/>
</dbReference>